<keyword evidence="2" id="KW-1185">Reference proteome</keyword>
<reference evidence="1" key="1">
    <citation type="submission" date="2020-06" db="EMBL/GenBank/DDBJ databases">
        <authorList>
            <consortium name="Plant Systems Biology data submission"/>
        </authorList>
    </citation>
    <scope>NUCLEOTIDE SEQUENCE</scope>
    <source>
        <strain evidence="1">D6</strain>
    </source>
</reference>
<evidence type="ECO:0000313" key="2">
    <source>
        <dbReference type="Proteomes" id="UP001153069"/>
    </source>
</evidence>
<name>A0A9N8F2D6_9STRA</name>
<dbReference type="OrthoDB" id="10056896at2759"/>
<sequence>MCCLERGTTLVYANYDTAVRHIRLALLLSTRICSKGRCRPNRSCNLAQDLGLRISSVRGLYMIEKDADNDTIEEEGGFDAKFCKAVSAAIFLADGVHNGTTLQLTGVRGGSMETQRLHYAHLCRYLDVTLGTAMPALGSEGLPCVVGAGEFLTLKGAASLSGCGCENAGYSRDGFPPAWIVFFLSDSMKSYGLATSSNEDARWSDFLWWILQALLYAEEMGISSETYEEMPPVGLFGEDLIPMFQNAVRAVSSYGDTTTAPWKRPASVWKRQ</sequence>
<gene>
    <name evidence="1" type="ORF">SEMRO_2706_G335200.1</name>
</gene>
<dbReference type="AlphaFoldDB" id="A0A9N8F2D6"/>
<proteinExistence type="predicted"/>
<protein>
    <submittedName>
        <fullName evidence="1">Uncharacterized protein</fullName>
    </submittedName>
</protein>
<accession>A0A9N8F2D6</accession>
<organism evidence="1 2">
    <name type="scientific">Seminavis robusta</name>
    <dbReference type="NCBI Taxonomy" id="568900"/>
    <lineage>
        <taxon>Eukaryota</taxon>
        <taxon>Sar</taxon>
        <taxon>Stramenopiles</taxon>
        <taxon>Ochrophyta</taxon>
        <taxon>Bacillariophyta</taxon>
        <taxon>Bacillariophyceae</taxon>
        <taxon>Bacillariophycidae</taxon>
        <taxon>Naviculales</taxon>
        <taxon>Naviculaceae</taxon>
        <taxon>Seminavis</taxon>
    </lineage>
</organism>
<dbReference type="Proteomes" id="UP001153069">
    <property type="component" value="Unassembled WGS sequence"/>
</dbReference>
<dbReference type="EMBL" id="CAICTM010002704">
    <property type="protein sequence ID" value="CAB9530011.1"/>
    <property type="molecule type" value="Genomic_DNA"/>
</dbReference>
<evidence type="ECO:0000313" key="1">
    <source>
        <dbReference type="EMBL" id="CAB9530011.1"/>
    </source>
</evidence>
<comment type="caution">
    <text evidence="1">The sequence shown here is derived from an EMBL/GenBank/DDBJ whole genome shotgun (WGS) entry which is preliminary data.</text>
</comment>